<gene>
    <name evidence="1" type="ORF">P691DRAFT_769207</name>
</gene>
<sequence length="58" mass="6294">MPPSTNVLVHADLASLWYQVRSSSGSGLGWELPTDTQALPSYLGPDGHLYSKLLISEH</sequence>
<reference evidence="1" key="1">
    <citation type="submission" date="2020-11" db="EMBL/GenBank/DDBJ databases">
        <authorList>
            <consortium name="DOE Joint Genome Institute"/>
            <person name="Ahrendt S."/>
            <person name="Riley R."/>
            <person name="Andreopoulos W."/>
            <person name="Labutti K."/>
            <person name="Pangilinan J."/>
            <person name="Ruiz-Duenas F.J."/>
            <person name="Barrasa J.M."/>
            <person name="Sanchez-Garcia M."/>
            <person name="Camarero S."/>
            <person name="Miyauchi S."/>
            <person name="Serrano A."/>
            <person name="Linde D."/>
            <person name="Babiker R."/>
            <person name="Drula E."/>
            <person name="Ayuso-Fernandez I."/>
            <person name="Pacheco R."/>
            <person name="Padilla G."/>
            <person name="Ferreira P."/>
            <person name="Barriuso J."/>
            <person name="Kellner H."/>
            <person name="Castanera R."/>
            <person name="Alfaro M."/>
            <person name="Ramirez L."/>
            <person name="Pisabarro A.G."/>
            <person name="Kuo A."/>
            <person name="Tritt A."/>
            <person name="Lipzen A."/>
            <person name="He G."/>
            <person name="Yan M."/>
            <person name="Ng V."/>
            <person name="Cullen D."/>
            <person name="Martin F."/>
            <person name="Rosso M.-N."/>
            <person name="Henrissat B."/>
            <person name="Hibbett D."/>
            <person name="Martinez A.T."/>
            <person name="Grigoriev I.V."/>
        </authorList>
    </citation>
    <scope>NUCLEOTIDE SEQUENCE</scope>
    <source>
        <strain evidence="1">MF-IS2</strain>
    </source>
</reference>
<keyword evidence="2" id="KW-1185">Reference proteome</keyword>
<name>A0A9P6BUD0_9AGAR</name>
<dbReference type="AlphaFoldDB" id="A0A9P6BUD0"/>
<comment type="caution">
    <text evidence="1">The sequence shown here is derived from an EMBL/GenBank/DDBJ whole genome shotgun (WGS) entry which is preliminary data.</text>
</comment>
<evidence type="ECO:0000313" key="1">
    <source>
        <dbReference type="EMBL" id="KAF9439656.1"/>
    </source>
</evidence>
<organism evidence="1 2">
    <name type="scientific">Macrolepiota fuliginosa MF-IS2</name>
    <dbReference type="NCBI Taxonomy" id="1400762"/>
    <lineage>
        <taxon>Eukaryota</taxon>
        <taxon>Fungi</taxon>
        <taxon>Dikarya</taxon>
        <taxon>Basidiomycota</taxon>
        <taxon>Agaricomycotina</taxon>
        <taxon>Agaricomycetes</taxon>
        <taxon>Agaricomycetidae</taxon>
        <taxon>Agaricales</taxon>
        <taxon>Agaricineae</taxon>
        <taxon>Agaricaceae</taxon>
        <taxon>Macrolepiota</taxon>
    </lineage>
</organism>
<protein>
    <submittedName>
        <fullName evidence="1">Uncharacterized protein</fullName>
    </submittedName>
</protein>
<evidence type="ECO:0000313" key="2">
    <source>
        <dbReference type="Proteomes" id="UP000807342"/>
    </source>
</evidence>
<proteinExistence type="predicted"/>
<dbReference type="EMBL" id="MU153743">
    <property type="protein sequence ID" value="KAF9439656.1"/>
    <property type="molecule type" value="Genomic_DNA"/>
</dbReference>
<dbReference type="Proteomes" id="UP000807342">
    <property type="component" value="Unassembled WGS sequence"/>
</dbReference>
<accession>A0A9P6BUD0</accession>